<dbReference type="GO" id="GO:0008444">
    <property type="term" value="F:CDP-diacylglycerol-glycerol-3-phosphate 3-phosphatidyltransferase activity"/>
    <property type="evidence" value="ECO:0007669"/>
    <property type="project" value="UniProtKB-EC"/>
</dbReference>
<feature type="transmembrane region" description="Helical" evidence="14">
    <location>
        <begin position="12"/>
        <end position="28"/>
    </location>
</feature>
<accession>A0A832N5Q0</accession>
<evidence type="ECO:0000256" key="5">
    <source>
        <dbReference type="ARBA" id="ARBA00014944"/>
    </source>
</evidence>
<organism evidence="15">
    <name type="scientific">Candidatus Tenderia electrophaga</name>
    <dbReference type="NCBI Taxonomy" id="1748243"/>
    <lineage>
        <taxon>Bacteria</taxon>
        <taxon>Pseudomonadati</taxon>
        <taxon>Pseudomonadota</taxon>
        <taxon>Gammaproteobacteria</taxon>
        <taxon>Candidatus Tenderiales</taxon>
        <taxon>Candidatus Tenderiaceae</taxon>
        <taxon>Candidatus Tenderia</taxon>
    </lineage>
</organism>
<sequence>MNLGLKDIPNLISIARILLSLPVAYLLLEQRFGEALLLFFIAGVSDGVDGYLAKRFGWRSRLGSILDPLADKILLITSYLCLALVDVIPMWLMIMVFGRDLVIVVGAAAFHFFIGQYEMAPTWISKINTTLQIILVLALVLSHGLYALPADLLMWLVYGVSVTTVLSGLDYVWIWGRKAYHLKTGQH</sequence>
<feature type="transmembrane region" description="Helical" evidence="14">
    <location>
        <begin position="35"/>
        <end position="53"/>
    </location>
</feature>
<evidence type="ECO:0000256" key="12">
    <source>
        <dbReference type="ARBA" id="ARBA00023264"/>
    </source>
</evidence>
<dbReference type="InterPro" id="IPR000462">
    <property type="entry name" value="CDP-OH_P_trans"/>
</dbReference>
<keyword evidence="11" id="KW-0594">Phospholipid biosynthesis</keyword>
<dbReference type="PANTHER" id="PTHR14269">
    <property type="entry name" value="CDP-DIACYLGLYCEROL--GLYCEROL-3-PHOSPHATE 3-PHOSPHATIDYLTRANSFERASE-RELATED"/>
    <property type="match status" value="1"/>
</dbReference>
<name>A0A832N5Q0_9GAMM</name>
<keyword evidence="12" id="KW-1208">Phospholipid metabolism</keyword>
<evidence type="ECO:0000256" key="14">
    <source>
        <dbReference type="SAM" id="Phobius"/>
    </source>
</evidence>
<evidence type="ECO:0000256" key="7">
    <source>
        <dbReference type="ARBA" id="ARBA00022692"/>
    </source>
</evidence>
<dbReference type="PANTHER" id="PTHR14269:SF11">
    <property type="entry name" value="CDP-DIACYLGLYCEROL--GLYCEROL-3-PHOSPHATE 3-PHOSPHATIDYLTRANSFERASE"/>
    <property type="match status" value="1"/>
</dbReference>
<comment type="pathway">
    <text evidence="2">Phospholipid metabolism; phosphatidylglycerol biosynthesis; phosphatidylglycerol from CDP-diacylglycerol: step 1/2.</text>
</comment>
<feature type="transmembrane region" description="Helical" evidence="14">
    <location>
        <begin position="155"/>
        <end position="174"/>
    </location>
</feature>
<feature type="transmembrane region" description="Helical" evidence="14">
    <location>
        <begin position="73"/>
        <end position="94"/>
    </location>
</feature>
<feature type="transmembrane region" description="Helical" evidence="14">
    <location>
        <begin position="129"/>
        <end position="148"/>
    </location>
</feature>
<keyword evidence="10 14" id="KW-0472">Membrane</keyword>
<evidence type="ECO:0000256" key="3">
    <source>
        <dbReference type="ARBA" id="ARBA00010441"/>
    </source>
</evidence>
<keyword evidence="7 14" id="KW-0812">Transmembrane</keyword>
<dbReference type="EC" id="2.7.8.5" evidence="4"/>
<comment type="catalytic activity">
    <reaction evidence="13">
        <text>a CDP-1,2-diacyl-sn-glycerol + sn-glycerol 3-phosphate = a 1,2-diacyl-sn-glycero-3-phospho-(1'-sn-glycero-3'-phosphate) + CMP + H(+)</text>
        <dbReference type="Rhea" id="RHEA:12593"/>
        <dbReference type="ChEBI" id="CHEBI:15378"/>
        <dbReference type="ChEBI" id="CHEBI:57597"/>
        <dbReference type="ChEBI" id="CHEBI:58332"/>
        <dbReference type="ChEBI" id="CHEBI:60110"/>
        <dbReference type="ChEBI" id="CHEBI:60377"/>
        <dbReference type="EC" id="2.7.8.5"/>
    </reaction>
</comment>
<dbReference type="AlphaFoldDB" id="A0A832N5Q0"/>
<dbReference type="GO" id="GO:0046474">
    <property type="term" value="P:glycerophospholipid biosynthetic process"/>
    <property type="evidence" value="ECO:0007669"/>
    <property type="project" value="TreeGrafter"/>
</dbReference>
<gene>
    <name evidence="15" type="ORF">ENJ65_05330</name>
</gene>
<evidence type="ECO:0000256" key="2">
    <source>
        <dbReference type="ARBA" id="ARBA00005042"/>
    </source>
</evidence>
<dbReference type="InterPro" id="IPR043130">
    <property type="entry name" value="CDP-OH_PTrfase_TM_dom"/>
</dbReference>
<comment type="subcellular location">
    <subcellularLocation>
        <location evidence="1">Membrane</location>
        <topology evidence="1">Multi-pass membrane protein</topology>
    </subcellularLocation>
</comment>
<evidence type="ECO:0000256" key="1">
    <source>
        <dbReference type="ARBA" id="ARBA00004141"/>
    </source>
</evidence>
<dbReference type="Proteomes" id="UP000885832">
    <property type="component" value="Unassembled WGS sequence"/>
</dbReference>
<dbReference type="Gene3D" id="1.20.120.1760">
    <property type="match status" value="1"/>
</dbReference>
<protein>
    <recommendedName>
        <fullName evidence="5">CDP-diacylglycerol--glycerol-3-phosphate 3-phosphatidyltransferase</fullName>
        <ecNumber evidence="4">2.7.8.5</ecNumber>
    </recommendedName>
</protein>
<reference evidence="15" key="1">
    <citation type="journal article" date="2020" name="mSystems">
        <title>Genome- and Community-Level Interaction Insights into Carbon Utilization and Element Cycling Functions of Hydrothermarchaeota in Hydrothermal Sediment.</title>
        <authorList>
            <person name="Zhou Z."/>
            <person name="Liu Y."/>
            <person name="Xu W."/>
            <person name="Pan J."/>
            <person name="Luo Z.H."/>
            <person name="Li M."/>
        </authorList>
    </citation>
    <scope>NUCLEOTIDE SEQUENCE [LARGE SCALE GENOMIC DNA]</scope>
    <source>
        <strain evidence="15">HyVt-505</strain>
    </source>
</reference>
<keyword evidence="9" id="KW-0443">Lipid metabolism</keyword>
<comment type="caution">
    <text evidence="15">The sequence shown here is derived from an EMBL/GenBank/DDBJ whole genome shotgun (WGS) entry which is preliminary data.</text>
</comment>
<evidence type="ECO:0000256" key="6">
    <source>
        <dbReference type="ARBA" id="ARBA00022516"/>
    </source>
</evidence>
<evidence type="ECO:0000256" key="9">
    <source>
        <dbReference type="ARBA" id="ARBA00023098"/>
    </source>
</evidence>
<evidence type="ECO:0000256" key="11">
    <source>
        <dbReference type="ARBA" id="ARBA00023209"/>
    </source>
</evidence>
<keyword evidence="6" id="KW-0444">Lipid biosynthesis</keyword>
<dbReference type="GO" id="GO:0016020">
    <property type="term" value="C:membrane"/>
    <property type="evidence" value="ECO:0007669"/>
    <property type="project" value="UniProtKB-SubCell"/>
</dbReference>
<evidence type="ECO:0000256" key="8">
    <source>
        <dbReference type="ARBA" id="ARBA00022989"/>
    </source>
</evidence>
<comment type="similarity">
    <text evidence="3">Belongs to the CDP-alcohol phosphatidyltransferase class-I family.</text>
</comment>
<evidence type="ECO:0000256" key="13">
    <source>
        <dbReference type="ARBA" id="ARBA00048586"/>
    </source>
</evidence>
<dbReference type="InterPro" id="IPR004570">
    <property type="entry name" value="Phosphatidylglycerol_P_synth"/>
</dbReference>
<evidence type="ECO:0000256" key="4">
    <source>
        <dbReference type="ARBA" id="ARBA00013170"/>
    </source>
</evidence>
<dbReference type="Pfam" id="PF01066">
    <property type="entry name" value="CDP-OH_P_transf"/>
    <property type="match status" value="1"/>
</dbReference>
<dbReference type="EMBL" id="DRNF01000337">
    <property type="protein sequence ID" value="HHJ81035.1"/>
    <property type="molecule type" value="Genomic_DNA"/>
</dbReference>
<feature type="transmembrane region" description="Helical" evidence="14">
    <location>
        <begin position="101"/>
        <end position="117"/>
    </location>
</feature>
<dbReference type="PIRSF" id="PIRSF000847">
    <property type="entry name" value="Phos_ph_gly_syn"/>
    <property type="match status" value="1"/>
</dbReference>
<evidence type="ECO:0000313" key="15">
    <source>
        <dbReference type="EMBL" id="HHJ81035.1"/>
    </source>
</evidence>
<evidence type="ECO:0000256" key="10">
    <source>
        <dbReference type="ARBA" id="ARBA00023136"/>
    </source>
</evidence>
<keyword evidence="8 14" id="KW-1133">Transmembrane helix</keyword>
<dbReference type="InterPro" id="IPR050324">
    <property type="entry name" value="CDP-alcohol_PTase-I"/>
</dbReference>
<proteinExistence type="inferred from homology"/>